<dbReference type="OrthoDB" id="9771846at2"/>
<evidence type="ECO:0000313" key="3">
    <source>
        <dbReference type="EMBL" id="BAQ15670.1"/>
    </source>
</evidence>
<protein>
    <submittedName>
        <fullName evidence="3">N-acetylmannosaminyltransferase</fullName>
        <ecNumber evidence="3">2.4.1.187</ecNumber>
    </submittedName>
</protein>
<dbReference type="PANTHER" id="PTHR34136:SF1">
    <property type="entry name" value="UDP-N-ACETYL-D-MANNOSAMINURONIC ACID TRANSFERASE"/>
    <property type="match status" value="1"/>
</dbReference>
<dbReference type="KEGG" id="mcg:GL4_0200"/>
<organism evidence="3 4">
    <name type="scientific">Methyloceanibacter caenitepidi</name>
    <dbReference type="NCBI Taxonomy" id="1384459"/>
    <lineage>
        <taxon>Bacteria</taxon>
        <taxon>Pseudomonadati</taxon>
        <taxon>Pseudomonadota</taxon>
        <taxon>Alphaproteobacteria</taxon>
        <taxon>Hyphomicrobiales</taxon>
        <taxon>Hyphomicrobiaceae</taxon>
        <taxon>Methyloceanibacter</taxon>
    </lineage>
</organism>
<reference evidence="3 4" key="1">
    <citation type="submission" date="2014-09" db="EMBL/GenBank/DDBJ databases">
        <title>Genome sequencing of Methyloceanibacter caenitepidi Gela4.</title>
        <authorList>
            <person name="Takeuchi M."/>
            <person name="Susumu S."/>
            <person name="Kamagata Y."/>
            <person name="Oshima K."/>
            <person name="Hattori M."/>
            <person name="Iwasaki W."/>
        </authorList>
    </citation>
    <scope>NUCLEOTIDE SEQUENCE [LARGE SCALE GENOMIC DNA]</scope>
    <source>
        <strain evidence="3 4">Gela4</strain>
    </source>
</reference>
<sequence length="252" mass="28083">MQDIAQSKENASRTILGVRIEDLSRDSAIALIDERLAAGLETKICFANAQALNVACDNPDFRKALADFVVLNDGLGTDLACRLKFGHPFTENLNGTDFVPDYLGRTDQTLRIYLVGTNDDTVARAAEVLGHAYPRHSVVGYRNGFFQDRQDIEQTCAEIRQSTANCLLVGMGNPLQELWIAEHGGKTGAKLFFGVGALLDFQAGRVPRAPEWLRGLRCEWIYRLAQEPRRLARRYLIGNLVFLGRVMADARR</sequence>
<gene>
    <name evidence="3" type="ORF">GL4_0200</name>
</gene>
<dbReference type="CDD" id="cd06533">
    <property type="entry name" value="Glyco_transf_WecG_TagA"/>
    <property type="match status" value="1"/>
</dbReference>
<dbReference type="GO" id="GO:0047244">
    <property type="term" value="F:N-acetylglucosaminyldiphosphoundecaprenol N-acetyl-beta-D-mannosaminyltransferase activity"/>
    <property type="evidence" value="ECO:0007669"/>
    <property type="project" value="UniProtKB-EC"/>
</dbReference>
<accession>A0A0A8JYI8</accession>
<dbReference type="EMBL" id="AP014648">
    <property type="protein sequence ID" value="BAQ15670.1"/>
    <property type="molecule type" value="Genomic_DNA"/>
</dbReference>
<keyword evidence="2 3" id="KW-0808">Transferase</keyword>
<dbReference type="NCBIfam" id="TIGR00696">
    <property type="entry name" value="wecG_tagA_cpsF"/>
    <property type="match status" value="1"/>
</dbReference>
<proteinExistence type="predicted"/>
<dbReference type="PANTHER" id="PTHR34136">
    <property type="match status" value="1"/>
</dbReference>
<evidence type="ECO:0000256" key="1">
    <source>
        <dbReference type="ARBA" id="ARBA00022676"/>
    </source>
</evidence>
<dbReference type="InterPro" id="IPR004629">
    <property type="entry name" value="WecG_TagA_CpsF"/>
</dbReference>
<keyword evidence="1 3" id="KW-0328">Glycosyltransferase</keyword>
<dbReference type="HOGENOM" id="CLU_063203_1_0_5"/>
<dbReference type="EC" id="2.4.1.187" evidence="3"/>
<keyword evidence="4" id="KW-1185">Reference proteome</keyword>
<dbReference type="AlphaFoldDB" id="A0A0A8JYI8"/>
<evidence type="ECO:0000256" key="2">
    <source>
        <dbReference type="ARBA" id="ARBA00022679"/>
    </source>
</evidence>
<name>A0A0A8JYI8_9HYPH</name>
<dbReference type="Proteomes" id="UP000031643">
    <property type="component" value="Chromosome"/>
</dbReference>
<dbReference type="Pfam" id="PF03808">
    <property type="entry name" value="Glyco_tran_WecG"/>
    <property type="match status" value="1"/>
</dbReference>
<evidence type="ECO:0000313" key="4">
    <source>
        <dbReference type="Proteomes" id="UP000031643"/>
    </source>
</evidence>
<dbReference type="STRING" id="1384459.GL4_0200"/>